<dbReference type="Proteomes" id="UP000039865">
    <property type="component" value="Unassembled WGS sequence"/>
</dbReference>
<dbReference type="EMBL" id="CCKQ01011061">
    <property type="protein sequence ID" value="CDW82599.1"/>
    <property type="molecule type" value="Genomic_DNA"/>
</dbReference>
<dbReference type="InParanoid" id="A0A078AK87"/>
<evidence type="ECO:0000259" key="2">
    <source>
        <dbReference type="PROSITE" id="PS50022"/>
    </source>
</evidence>
<feature type="region of interest" description="Disordered" evidence="1">
    <location>
        <begin position="121"/>
        <end position="140"/>
    </location>
</feature>
<dbReference type="FunFam" id="2.60.120.260:FF:000016">
    <property type="entry name" value="Contactin-associated protein-like 4 isoform 1"/>
    <property type="match status" value="1"/>
</dbReference>
<dbReference type="OrthoDB" id="5985199at2759"/>
<dbReference type="InterPro" id="IPR000421">
    <property type="entry name" value="FA58C"/>
</dbReference>
<dbReference type="Pfam" id="PF00754">
    <property type="entry name" value="F5_F8_type_C"/>
    <property type="match status" value="1"/>
</dbReference>
<dbReference type="AlphaFoldDB" id="A0A078AK87"/>
<evidence type="ECO:0000256" key="1">
    <source>
        <dbReference type="SAM" id="MobiDB-lite"/>
    </source>
</evidence>
<evidence type="ECO:0000313" key="3">
    <source>
        <dbReference type="EMBL" id="CDW82599.1"/>
    </source>
</evidence>
<reference evidence="3 4" key="1">
    <citation type="submission" date="2014-06" db="EMBL/GenBank/DDBJ databases">
        <authorList>
            <person name="Swart Estienne"/>
        </authorList>
    </citation>
    <scope>NUCLEOTIDE SEQUENCE [LARGE SCALE GENOMIC DNA]</scope>
    <source>
        <strain evidence="3 4">130c</strain>
    </source>
</reference>
<name>A0A078AK87_STYLE</name>
<feature type="domain" description="F5/8 type C" evidence="2">
    <location>
        <begin position="20"/>
        <end position="171"/>
    </location>
</feature>
<dbReference type="PANTHER" id="PTHR24543:SF325">
    <property type="entry name" value="F5_8 TYPE C DOMAIN-CONTAINING PROTEIN"/>
    <property type="match status" value="1"/>
</dbReference>
<dbReference type="SUPFAM" id="SSF49785">
    <property type="entry name" value="Galactose-binding domain-like"/>
    <property type="match status" value="1"/>
</dbReference>
<accession>A0A078AK87</accession>
<proteinExistence type="predicted"/>
<gene>
    <name evidence="3" type="primary">Contig2902.g3108</name>
    <name evidence="3" type="ORF">STYLEM_11632</name>
</gene>
<dbReference type="PROSITE" id="PS50022">
    <property type="entry name" value="FA58C_3"/>
    <property type="match status" value="1"/>
</dbReference>
<organism evidence="3 4">
    <name type="scientific">Stylonychia lemnae</name>
    <name type="common">Ciliate</name>
    <dbReference type="NCBI Taxonomy" id="5949"/>
    <lineage>
        <taxon>Eukaryota</taxon>
        <taxon>Sar</taxon>
        <taxon>Alveolata</taxon>
        <taxon>Ciliophora</taxon>
        <taxon>Intramacronucleata</taxon>
        <taxon>Spirotrichea</taxon>
        <taxon>Stichotrichia</taxon>
        <taxon>Sporadotrichida</taxon>
        <taxon>Oxytrichidae</taxon>
        <taxon>Stylonychinae</taxon>
        <taxon>Stylonychia</taxon>
    </lineage>
</organism>
<dbReference type="InterPro" id="IPR008979">
    <property type="entry name" value="Galactose-bd-like_sf"/>
</dbReference>
<dbReference type="PANTHER" id="PTHR24543">
    <property type="entry name" value="MULTICOPPER OXIDASE-RELATED"/>
    <property type="match status" value="1"/>
</dbReference>
<dbReference type="Gene3D" id="2.60.120.260">
    <property type="entry name" value="Galactose-binding domain-like"/>
    <property type="match status" value="1"/>
</dbReference>
<dbReference type="CDD" id="cd00057">
    <property type="entry name" value="FA58C"/>
    <property type="match status" value="1"/>
</dbReference>
<evidence type="ECO:0000313" key="4">
    <source>
        <dbReference type="Proteomes" id="UP000039865"/>
    </source>
</evidence>
<feature type="compositionally biased region" description="Basic and acidic residues" evidence="1">
    <location>
        <begin position="121"/>
        <end position="130"/>
    </location>
</feature>
<dbReference type="SMART" id="SM00231">
    <property type="entry name" value="FA58C"/>
    <property type="match status" value="1"/>
</dbReference>
<protein>
    <recommendedName>
        <fullName evidence="2">F5/8 type C domain-containing protein</fullName>
    </recommendedName>
</protein>
<keyword evidence="4" id="KW-1185">Reference proteome</keyword>
<sequence>MGVTQSRDKQVTIENPKYQAALIPKGQKIAAVASGFPVTASSEWEANHSAQRARLNYSNAREGSTCWCAGHNDLNQWIQVCLIIPRLVTGLAIQGRGSQSDLQWVLKYKLMYSNDGINWQDHENGKEHDGTNSPDSINNKHFKEPFIATTVRIVPTEWHGHISMRFEVYFNDL</sequence>